<evidence type="ECO:0000256" key="1">
    <source>
        <dbReference type="SAM" id="Phobius"/>
    </source>
</evidence>
<organism evidence="3 4">
    <name type="scientific">Alteriqipengyuania halimionae</name>
    <dbReference type="NCBI Taxonomy" id="1926630"/>
    <lineage>
        <taxon>Bacteria</taxon>
        <taxon>Pseudomonadati</taxon>
        <taxon>Pseudomonadota</taxon>
        <taxon>Alphaproteobacteria</taxon>
        <taxon>Sphingomonadales</taxon>
        <taxon>Erythrobacteraceae</taxon>
        <taxon>Alteriqipengyuania</taxon>
    </lineage>
</organism>
<gene>
    <name evidence="3" type="ORF">GRI68_04905</name>
</gene>
<dbReference type="InterPro" id="IPR028087">
    <property type="entry name" value="Tad_N"/>
</dbReference>
<dbReference type="Proteomes" id="UP000429229">
    <property type="component" value="Unassembled WGS sequence"/>
</dbReference>
<feature type="domain" description="VWFA" evidence="2">
    <location>
        <begin position="144"/>
        <end position="194"/>
    </location>
</feature>
<dbReference type="SUPFAM" id="SSF53300">
    <property type="entry name" value="vWA-like"/>
    <property type="match status" value="1"/>
</dbReference>
<dbReference type="Pfam" id="PF13400">
    <property type="entry name" value="Tad"/>
    <property type="match status" value="1"/>
</dbReference>
<keyword evidence="1" id="KW-1133">Transmembrane helix</keyword>
<dbReference type="Gene3D" id="3.40.50.410">
    <property type="entry name" value="von Willebrand factor, type A domain"/>
    <property type="match status" value="2"/>
</dbReference>
<sequence>MIFQFVRRLWGNQSGNVYVIGAAAIFPMLAMVGGAVDLSRASMAKSQLQSACDAGVLAGRRALARTGSWGSGEKGKAQKMFGVNYESADFSASDTVFTPTRNADDDVLGTATTKVPTLIMHMFNYKNFELSVSCMAELQISNTDIMFVLDTTGSMGTSNKIGALRQAVKDFHETLAKATSDPGTRVRYGFVPYSVSVNASHLIANAKMPSSYFADSAVYQSREAEFTEPVYVATGPGETTYGAEETYRRVLYDYDCDNWASNGGASSTSGNPPVTTTYELVNFDRRGRYRGRDYGYCTRRPVYTEYEYETRYAFKQWVYRPVTMNASGLSGLGPVSYARDVIEYSPGSEVYSWVDTAGTYDVRELAAMNDGVRGDNIPIASNAWDGCVIERETVAEPDWNPIPDGAQDLDVVSAPDPGKPGSYWVPRWNNISFYRNYDNQTSTSDFTQPGGNYSACPAPMRLFESIPMTSSSVPTWMSNYLNSLSPDGQTYHDIGMIWGVRLGSPRGIFSSDVNDLPNVSTTRHLIFMTDGDMAVNQQTHSAYGIEQLEHRVGYSGIGTNDLSTRHYKRFEAACRLAKNEGYTVWVIAFGTSLTQRMKDCSSGGRWYYASNAAELSAQYAAIASQIADLRIGS</sequence>
<dbReference type="InterPro" id="IPR002035">
    <property type="entry name" value="VWF_A"/>
</dbReference>
<evidence type="ECO:0000313" key="3">
    <source>
        <dbReference type="EMBL" id="MXP09511.1"/>
    </source>
</evidence>
<accession>A0A6I4U4Z5</accession>
<feature type="transmembrane region" description="Helical" evidence="1">
    <location>
        <begin position="17"/>
        <end position="38"/>
    </location>
</feature>
<evidence type="ECO:0000259" key="2">
    <source>
        <dbReference type="PROSITE" id="PS50234"/>
    </source>
</evidence>
<reference evidence="3 4" key="1">
    <citation type="submission" date="2019-12" db="EMBL/GenBank/DDBJ databases">
        <title>Genomic-based taxomic classification of the family Erythrobacteraceae.</title>
        <authorList>
            <person name="Xu L."/>
        </authorList>
    </citation>
    <scope>NUCLEOTIDE SEQUENCE [LARGE SCALE GENOMIC DNA]</scope>
    <source>
        <strain evidence="3 4">LMG 29519</strain>
    </source>
</reference>
<comment type="caution">
    <text evidence="3">The sequence shown here is derived from an EMBL/GenBank/DDBJ whole genome shotgun (WGS) entry which is preliminary data.</text>
</comment>
<protein>
    <recommendedName>
        <fullName evidence="2">VWFA domain-containing protein</fullName>
    </recommendedName>
</protein>
<dbReference type="AlphaFoldDB" id="A0A6I4U4Z5"/>
<keyword evidence="1" id="KW-0472">Membrane</keyword>
<dbReference type="EMBL" id="WTYR01000001">
    <property type="protein sequence ID" value="MXP09511.1"/>
    <property type="molecule type" value="Genomic_DNA"/>
</dbReference>
<keyword evidence="4" id="KW-1185">Reference proteome</keyword>
<name>A0A6I4U4Z5_9SPHN</name>
<keyword evidence="1" id="KW-0812">Transmembrane</keyword>
<proteinExistence type="predicted"/>
<evidence type="ECO:0000313" key="4">
    <source>
        <dbReference type="Proteomes" id="UP000429229"/>
    </source>
</evidence>
<dbReference type="PROSITE" id="PS50234">
    <property type="entry name" value="VWFA"/>
    <property type="match status" value="1"/>
</dbReference>
<dbReference type="InterPro" id="IPR036465">
    <property type="entry name" value="vWFA_dom_sf"/>
</dbReference>